<dbReference type="AlphaFoldDB" id="A0A679JRZ6"/>
<organism evidence="1">
    <name type="scientific">Methylobacterium bullatum</name>
    <dbReference type="NCBI Taxonomy" id="570505"/>
    <lineage>
        <taxon>Bacteria</taxon>
        <taxon>Pseudomonadati</taxon>
        <taxon>Pseudomonadota</taxon>
        <taxon>Alphaproteobacteria</taxon>
        <taxon>Hyphomicrobiales</taxon>
        <taxon>Methylobacteriaceae</taxon>
        <taxon>Methylobacterium</taxon>
    </lineage>
</organism>
<accession>A0A679JRZ6</accession>
<reference evidence="1" key="1">
    <citation type="submission" date="2019-12" db="EMBL/GenBank/DDBJ databases">
        <authorList>
            <person name="Cremers G."/>
        </authorList>
    </citation>
    <scope>NUCLEOTIDE SEQUENCE</scope>
    <source>
        <strain evidence="1">Mbul2</strain>
        <plasmid evidence="1">1</plasmid>
    </source>
</reference>
<dbReference type="GO" id="GO:0006355">
    <property type="term" value="P:regulation of DNA-templated transcription"/>
    <property type="evidence" value="ECO:0007669"/>
    <property type="project" value="InterPro"/>
</dbReference>
<geneLocation type="plasmid" evidence="1">
    <name>1</name>
</geneLocation>
<sequence>MLPVSLRLPYETLNILFEQANKNGMSVGTYIRTQIMKTVHNPVNTLSPTSKVSNGTPSA</sequence>
<evidence type="ECO:0000313" key="1">
    <source>
        <dbReference type="EMBL" id="CAA2137503.1"/>
    </source>
</evidence>
<proteinExistence type="predicted"/>
<dbReference type="InterPro" id="IPR010985">
    <property type="entry name" value="Ribbon_hlx_hlx"/>
</dbReference>
<dbReference type="EMBL" id="LR743510">
    <property type="protein sequence ID" value="CAA2137503.1"/>
    <property type="molecule type" value="Genomic_DNA"/>
</dbReference>
<dbReference type="SUPFAM" id="SSF47598">
    <property type="entry name" value="Ribbon-helix-helix"/>
    <property type="match status" value="1"/>
</dbReference>
<protein>
    <submittedName>
        <fullName evidence="1">Uncharacterized protein</fullName>
    </submittedName>
</protein>
<keyword evidence="1" id="KW-0614">Plasmid</keyword>
<gene>
    <name evidence="1" type="ORF">MBLL_00689</name>
</gene>
<name>A0A679JRZ6_9HYPH</name>